<feature type="chain" id="PRO_5029748231" evidence="3">
    <location>
        <begin position="24"/>
        <end position="715"/>
    </location>
</feature>
<evidence type="ECO:0000256" key="1">
    <source>
        <dbReference type="SAM" id="MobiDB-lite"/>
    </source>
</evidence>
<feature type="transmembrane region" description="Helical" evidence="2">
    <location>
        <begin position="39"/>
        <end position="65"/>
    </location>
</feature>
<dbReference type="VEuPathDB" id="TriTrypDB:BCY84_18180"/>
<keyword evidence="2" id="KW-1133">Transmembrane helix</keyword>
<dbReference type="AlphaFoldDB" id="A0A7J6Y8G2"/>
<dbReference type="VEuPathDB" id="TriTrypDB:ECC02_004057"/>
<organism evidence="4 5">
    <name type="scientific">Trypanosoma cruzi</name>
    <dbReference type="NCBI Taxonomy" id="5693"/>
    <lineage>
        <taxon>Eukaryota</taxon>
        <taxon>Discoba</taxon>
        <taxon>Euglenozoa</taxon>
        <taxon>Kinetoplastea</taxon>
        <taxon>Metakinetoplastina</taxon>
        <taxon>Trypanosomatida</taxon>
        <taxon>Trypanosomatidae</taxon>
        <taxon>Trypanosoma</taxon>
        <taxon>Schizotrypanum</taxon>
    </lineage>
</organism>
<feature type="region of interest" description="Disordered" evidence="1">
    <location>
        <begin position="201"/>
        <end position="222"/>
    </location>
</feature>
<feature type="compositionally biased region" description="Low complexity" evidence="1">
    <location>
        <begin position="392"/>
        <end position="404"/>
    </location>
</feature>
<name>A0A7J6Y8G2_TRYCR</name>
<gene>
    <name evidence="4" type="ORF">ECC02_004057</name>
</gene>
<dbReference type="Proteomes" id="UP000583944">
    <property type="component" value="Unassembled WGS sequence"/>
</dbReference>
<feature type="region of interest" description="Disordered" evidence="1">
    <location>
        <begin position="460"/>
        <end position="481"/>
    </location>
</feature>
<evidence type="ECO:0000313" key="4">
    <source>
        <dbReference type="EMBL" id="KAF5222969.1"/>
    </source>
</evidence>
<feature type="region of interest" description="Disordered" evidence="1">
    <location>
        <begin position="237"/>
        <end position="308"/>
    </location>
</feature>
<keyword evidence="2" id="KW-0472">Membrane</keyword>
<dbReference type="EMBL" id="JABDHM010000023">
    <property type="protein sequence ID" value="KAF5222969.1"/>
    <property type="molecule type" value="Genomic_DNA"/>
</dbReference>
<reference evidence="4 5" key="1">
    <citation type="journal article" date="2019" name="Genome Biol. Evol.">
        <title>Nanopore Sequencing Significantly Improves Genome Assembly of the Protozoan Parasite Trypanosoma cruzi.</title>
        <authorList>
            <person name="Diaz-Viraque F."/>
            <person name="Pita S."/>
            <person name="Greif G."/>
            <person name="de Souza R.C.M."/>
            <person name="Iraola G."/>
            <person name="Robello C."/>
        </authorList>
    </citation>
    <scope>NUCLEOTIDE SEQUENCE [LARGE SCALE GENOMIC DNA]</scope>
    <source>
        <strain evidence="4 5">Berenice</strain>
    </source>
</reference>
<feature type="signal peptide" evidence="3">
    <location>
        <begin position="1"/>
        <end position="23"/>
    </location>
</feature>
<evidence type="ECO:0000313" key="5">
    <source>
        <dbReference type="Proteomes" id="UP000583944"/>
    </source>
</evidence>
<protein>
    <submittedName>
        <fullName evidence="4">Uncharacterized protein</fullName>
    </submittedName>
</protein>
<feature type="compositionally biased region" description="Basic and acidic residues" evidence="1">
    <location>
        <begin position="355"/>
        <end position="365"/>
    </location>
</feature>
<keyword evidence="3" id="KW-0732">Signal</keyword>
<proteinExistence type="predicted"/>
<feature type="compositionally biased region" description="Low complexity" evidence="1">
    <location>
        <begin position="249"/>
        <end position="260"/>
    </location>
</feature>
<sequence>MHGVVPVCVCVCVVILCMSRTSADIVCLLTAVQFLWKRLFFFFFFLYNFICWFLLCVGCCVSDLCGEGTGPQRSTWRIQEGSFVLRVDPARFPLEGMVSLISLSMDMDDQSALSLVNELENAVMRLHDESIDRQSSTSTSRAEYQRLMDSHTKRAAVMEEYRLMVERRRRQCQQQPAQRVEAAEADGIILSESQIVNEAAVSDRKAPKTGAHPAGETSVTSPTASIIATAASVTSSLRSSSFKWKRPRGAFTGSTASSAAKQRAKVNSAPSTPRGGEKSRSQQGRSRGFAAKRVSPSTTPPLSLREPPLELRHPQDLHLHEPIEPSDVVSPASSLLLSPKEPFAHPTSNTRRCSGKHEEHEPREVNDDDERTEGEKFPTGQVGELTHRFSTPLGPAAPAAPHTPDASTLVIETEEDKQLLKHQAIKTRLSSVSKTRRVSKKVVDNNAPLSEEFQRRVLSKEPIAMNDDEELSSMTSVSSRSLEDMTPMLNRFGRHAEEDVSKSRRELKPSGLSVVGRKLTAPRCPADVVEAPPLQGGDDGGRATEPNCIVPPASHDTQALRAAADTLSGRSIAFTAEDKAACIATVAAVLQGVLVQTRRVLPCYYCGEGQPLSSYRLHLDFCKIRTEALYARYGLNPLRFMMSVPVLPIPALTATDAEKSAFAKACYRSVKESILPCPGCDMSFRIHELPEHQNVCNNNSKSNRIGGDLPSKEKK</sequence>
<evidence type="ECO:0000256" key="2">
    <source>
        <dbReference type="SAM" id="Phobius"/>
    </source>
</evidence>
<feature type="compositionally biased region" description="Low complexity" evidence="1">
    <location>
        <begin position="296"/>
        <end position="306"/>
    </location>
</feature>
<comment type="caution">
    <text evidence="4">The sequence shown here is derived from an EMBL/GenBank/DDBJ whole genome shotgun (WGS) entry which is preliminary data.</text>
</comment>
<evidence type="ECO:0000256" key="3">
    <source>
        <dbReference type="SAM" id="SignalP"/>
    </source>
</evidence>
<feature type="region of interest" description="Disordered" evidence="1">
    <location>
        <begin position="338"/>
        <end position="404"/>
    </location>
</feature>
<keyword evidence="2" id="KW-0812">Transmembrane</keyword>
<accession>A0A7J6Y8G2</accession>